<evidence type="ECO:0000313" key="1">
    <source>
        <dbReference type="EMBL" id="KAK9737246.1"/>
    </source>
</evidence>
<proteinExistence type="predicted"/>
<name>A0AAW1LTU9_POPJA</name>
<dbReference type="EMBL" id="JASPKY010000102">
    <property type="protein sequence ID" value="KAK9737246.1"/>
    <property type="molecule type" value="Genomic_DNA"/>
</dbReference>
<gene>
    <name evidence="1" type="ORF">QE152_g10855</name>
</gene>
<reference evidence="1 2" key="1">
    <citation type="journal article" date="2024" name="BMC Genomics">
        <title>De novo assembly and annotation of Popillia japonica's genome with initial clues to its potential as an invasive pest.</title>
        <authorList>
            <person name="Cucini C."/>
            <person name="Boschi S."/>
            <person name="Funari R."/>
            <person name="Cardaioli E."/>
            <person name="Iannotti N."/>
            <person name="Marturano G."/>
            <person name="Paoli F."/>
            <person name="Bruttini M."/>
            <person name="Carapelli A."/>
            <person name="Frati F."/>
            <person name="Nardi F."/>
        </authorList>
    </citation>
    <scope>NUCLEOTIDE SEQUENCE [LARGE SCALE GENOMIC DNA]</scope>
    <source>
        <strain evidence="1">DMR45628</strain>
    </source>
</reference>
<keyword evidence="2" id="KW-1185">Reference proteome</keyword>
<evidence type="ECO:0000313" key="2">
    <source>
        <dbReference type="Proteomes" id="UP001458880"/>
    </source>
</evidence>
<comment type="caution">
    <text evidence="1">The sequence shown here is derived from an EMBL/GenBank/DDBJ whole genome shotgun (WGS) entry which is preliminary data.</text>
</comment>
<organism evidence="1 2">
    <name type="scientific">Popillia japonica</name>
    <name type="common">Japanese beetle</name>
    <dbReference type="NCBI Taxonomy" id="7064"/>
    <lineage>
        <taxon>Eukaryota</taxon>
        <taxon>Metazoa</taxon>
        <taxon>Ecdysozoa</taxon>
        <taxon>Arthropoda</taxon>
        <taxon>Hexapoda</taxon>
        <taxon>Insecta</taxon>
        <taxon>Pterygota</taxon>
        <taxon>Neoptera</taxon>
        <taxon>Endopterygota</taxon>
        <taxon>Coleoptera</taxon>
        <taxon>Polyphaga</taxon>
        <taxon>Scarabaeiformia</taxon>
        <taxon>Scarabaeidae</taxon>
        <taxon>Rutelinae</taxon>
        <taxon>Popillia</taxon>
    </lineage>
</organism>
<accession>A0AAW1LTU9</accession>
<dbReference type="AlphaFoldDB" id="A0AAW1LTU9"/>
<sequence>MKKRKRDVVDETCEESHGKEMSAVLTAMSNVMMRMDELKHVQSSSKTEMEIRTTAKSLNNMVETLNRKISDLKQRQE</sequence>
<protein>
    <submittedName>
        <fullName evidence="1">Uncharacterized protein</fullName>
    </submittedName>
</protein>
<dbReference type="Proteomes" id="UP001458880">
    <property type="component" value="Unassembled WGS sequence"/>
</dbReference>